<dbReference type="STRING" id="1338436.LK10_20515"/>
<evidence type="ECO:0000256" key="5">
    <source>
        <dbReference type="SAM" id="MobiDB-lite"/>
    </source>
</evidence>
<dbReference type="Pfam" id="PF00270">
    <property type="entry name" value="DEAD"/>
    <property type="match status" value="1"/>
</dbReference>
<dbReference type="PANTHER" id="PTHR12131">
    <property type="entry name" value="ATP-DEPENDENT RNA AND DNA HELICASE"/>
    <property type="match status" value="1"/>
</dbReference>
<gene>
    <name evidence="8" type="ORF">LK10_20515</name>
</gene>
<dbReference type="InterPro" id="IPR011545">
    <property type="entry name" value="DEAD/DEAH_box_helicase_dom"/>
</dbReference>
<evidence type="ECO:0000259" key="6">
    <source>
        <dbReference type="PROSITE" id="PS51192"/>
    </source>
</evidence>
<dbReference type="EMBL" id="JTDL01000153">
    <property type="protein sequence ID" value="KHL00337.1"/>
    <property type="molecule type" value="Genomic_DNA"/>
</dbReference>
<dbReference type="PANTHER" id="PTHR12131:SF1">
    <property type="entry name" value="ATP-DEPENDENT RNA HELICASE SUPV3L1, MITOCHONDRIAL-RELATED"/>
    <property type="match status" value="1"/>
</dbReference>
<evidence type="ECO:0000259" key="7">
    <source>
        <dbReference type="PROSITE" id="PS51194"/>
    </source>
</evidence>
<comment type="caution">
    <text evidence="8">The sequence shown here is derived from an EMBL/GenBank/DDBJ whole genome shotgun (WGS) entry which is preliminary data.</text>
</comment>
<dbReference type="GO" id="GO:0004386">
    <property type="term" value="F:helicase activity"/>
    <property type="evidence" value="ECO:0007669"/>
    <property type="project" value="UniProtKB-KW"/>
</dbReference>
<feature type="domain" description="Helicase C-terminal" evidence="7">
    <location>
        <begin position="326"/>
        <end position="530"/>
    </location>
</feature>
<dbReference type="InterPro" id="IPR050699">
    <property type="entry name" value="RNA-DNA_Helicase"/>
</dbReference>
<dbReference type="InterPro" id="IPR058621">
    <property type="entry name" value="SH3_HelY"/>
</dbReference>
<reference evidence="8 9" key="1">
    <citation type="submission" date="2014-09" db="EMBL/GenBank/DDBJ databases">
        <title>Genome sequence of Sinomonas sp. MUSC 117.</title>
        <authorList>
            <person name="Lee L.-H."/>
        </authorList>
    </citation>
    <scope>NUCLEOTIDE SEQUENCE [LARGE SCALE GENOMIC DNA]</scope>
    <source>
        <strain evidence="8 9">MUSC 117</strain>
    </source>
</reference>
<feature type="compositionally biased region" description="Basic residues" evidence="5">
    <location>
        <begin position="286"/>
        <end position="297"/>
    </location>
</feature>
<feature type="region of interest" description="Disordered" evidence="5">
    <location>
        <begin position="681"/>
        <end position="718"/>
    </location>
</feature>
<accession>A0A0B2AFE3</accession>
<evidence type="ECO:0000313" key="8">
    <source>
        <dbReference type="EMBL" id="KHL00337.1"/>
    </source>
</evidence>
<dbReference type="GO" id="GO:0055087">
    <property type="term" value="C:Ski complex"/>
    <property type="evidence" value="ECO:0007669"/>
    <property type="project" value="TreeGrafter"/>
</dbReference>
<name>A0A0B2AFE3_9MICC</name>
<keyword evidence="1" id="KW-0547">Nucleotide-binding</keyword>
<evidence type="ECO:0000256" key="2">
    <source>
        <dbReference type="ARBA" id="ARBA00022801"/>
    </source>
</evidence>
<dbReference type="SMART" id="SM00487">
    <property type="entry name" value="DEXDc"/>
    <property type="match status" value="1"/>
</dbReference>
<protein>
    <submittedName>
        <fullName evidence="8">RNA helicase</fullName>
    </submittedName>
</protein>
<feature type="region of interest" description="Disordered" evidence="5">
    <location>
        <begin position="285"/>
        <end position="327"/>
    </location>
</feature>
<dbReference type="GO" id="GO:0016787">
    <property type="term" value="F:hydrolase activity"/>
    <property type="evidence" value="ECO:0007669"/>
    <property type="project" value="UniProtKB-KW"/>
</dbReference>
<evidence type="ECO:0000313" key="9">
    <source>
        <dbReference type="Proteomes" id="UP000030982"/>
    </source>
</evidence>
<evidence type="ECO:0000256" key="1">
    <source>
        <dbReference type="ARBA" id="ARBA00022741"/>
    </source>
</evidence>
<dbReference type="SUPFAM" id="SSF52540">
    <property type="entry name" value="P-loop containing nucleoside triphosphate hydrolases"/>
    <property type="match status" value="1"/>
</dbReference>
<dbReference type="AlphaFoldDB" id="A0A0B2AFE3"/>
<keyword evidence="3 8" id="KW-0347">Helicase</keyword>
<dbReference type="InterPro" id="IPR014001">
    <property type="entry name" value="Helicase_ATP-bd"/>
</dbReference>
<dbReference type="SMART" id="SM01142">
    <property type="entry name" value="DSHCT"/>
    <property type="match status" value="1"/>
</dbReference>
<feature type="domain" description="Helicase ATP-binding" evidence="6">
    <location>
        <begin position="47"/>
        <end position="205"/>
    </location>
</feature>
<dbReference type="SMART" id="SM00490">
    <property type="entry name" value="HELICc"/>
    <property type="match status" value="1"/>
</dbReference>
<dbReference type="InterPro" id="IPR001650">
    <property type="entry name" value="Helicase_C-like"/>
</dbReference>
<evidence type="ECO:0000256" key="4">
    <source>
        <dbReference type="ARBA" id="ARBA00022840"/>
    </source>
</evidence>
<dbReference type="InterPro" id="IPR012961">
    <property type="entry name" value="Ski2/MTR4_C"/>
</dbReference>
<dbReference type="GO" id="GO:0005524">
    <property type="term" value="F:ATP binding"/>
    <property type="evidence" value="ECO:0007669"/>
    <property type="project" value="UniProtKB-KW"/>
</dbReference>
<dbReference type="Pfam" id="PF08148">
    <property type="entry name" value="DSHCT"/>
    <property type="match status" value="1"/>
</dbReference>
<dbReference type="Gene3D" id="1.10.3380.30">
    <property type="match status" value="1"/>
</dbReference>
<dbReference type="Pfam" id="PF26090">
    <property type="entry name" value="SH3_HelY"/>
    <property type="match status" value="1"/>
</dbReference>
<dbReference type="CDD" id="cd18795">
    <property type="entry name" value="SF2_C_Ski2"/>
    <property type="match status" value="1"/>
</dbReference>
<dbReference type="FunFam" id="3.40.50.300:FF:000190">
    <property type="entry name" value="ATP-dependent RNA helicase"/>
    <property type="match status" value="1"/>
</dbReference>
<dbReference type="OrthoDB" id="3229913at2"/>
<organism evidence="8 9">
    <name type="scientific">Sinomonas humi</name>
    <dbReference type="NCBI Taxonomy" id="1338436"/>
    <lineage>
        <taxon>Bacteria</taxon>
        <taxon>Bacillati</taxon>
        <taxon>Actinomycetota</taxon>
        <taxon>Actinomycetes</taxon>
        <taxon>Micrococcales</taxon>
        <taxon>Micrococcaceae</taxon>
        <taxon>Sinomonas</taxon>
    </lineage>
</organism>
<dbReference type="PROSITE" id="PS51192">
    <property type="entry name" value="HELICASE_ATP_BIND_1"/>
    <property type="match status" value="1"/>
</dbReference>
<dbReference type="GO" id="GO:0070478">
    <property type="term" value="P:nuclear-transcribed mRNA catabolic process, 3'-5' exonucleolytic nonsense-mediated decay"/>
    <property type="evidence" value="ECO:0007669"/>
    <property type="project" value="TreeGrafter"/>
</dbReference>
<dbReference type="Proteomes" id="UP000030982">
    <property type="component" value="Unassembled WGS sequence"/>
</dbReference>
<dbReference type="InterPro" id="IPR027417">
    <property type="entry name" value="P-loop_NTPase"/>
</dbReference>
<evidence type="ECO:0000256" key="3">
    <source>
        <dbReference type="ARBA" id="ARBA00022806"/>
    </source>
</evidence>
<feature type="compositionally biased region" description="Basic and acidic residues" evidence="5">
    <location>
        <begin position="681"/>
        <end position="693"/>
    </location>
</feature>
<dbReference type="PROSITE" id="PS51194">
    <property type="entry name" value="HELICASE_CTER"/>
    <property type="match status" value="1"/>
</dbReference>
<dbReference type="RefSeq" id="WP_043128159.1">
    <property type="nucleotide sequence ID" value="NZ_JTDL01000153.1"/>
</dbReference>
<sequence>MSTAPENLTPAERFALDAERRAFAKTELGAFSAELPFPLDPFQREACRALEAGRGVLVAAPTGAGKTVVGEFAVHLALRKGLKAFYTTPIKALSNQKYTELAEAYGQDRVGLLTGDVTVNGEAPVVVMTTEVLRNMLYAGSSTLDGLGYVVMDEVHYLADRFRGAVWEEVIIHLPRDVRLVSLSATVSNAEEFGAWLDTVRGETDIVVSEHRPVPLWQHVMVGRRLVDLFATRQSFEDLADVHDHVGDAAEGARAAVGPASSDEPRDLTAVNPELVEIARREVHAQHRSRFSHGGRANRRDERQRGIKAGAGRGETGTQTAGTRASRPQMIQSLERQGLLPCIDFIFSRAGCDAAVQQCVDAGLDLTSPAEKAEVSAVIEEAAKDLPPADLGVLNFWSWREGLLRGVAAHHAGLLPAFKEVVEKLFAVGLVKAVFATETLALGINMPARSVLIEKLEKFNGEAHVDITAGEYTQLTGRAGRRGIDVEGHAVVQWRPGLDPAALAGLASRRTYPLNSSFRPTYNMSINLVAQFGRRRTREILESSFAQFQADRSVVGLARQVREREESLAGYERAMTCHLGDFRDYQRLREELTAAEKYASREAGRARRNMVVDSLARLQPGDVVEIAHGRLGGSAVVLSADTNAREPRPHVLTFDHNLRRIGFQDIEGPIEPIARIRIPKHFDPKRPKDRRDLAASMRHAVNRSRSEGPETGRKRRSRRDFAFAEGYEDTERRIVELRRQLRAHPCHGCAEREEHARWADRWTKLRKETDRLAEQIRGRTNTIAKTFDRVCEVLESYGCLERAEGDVRVTDEGQKLRRIYGDKDLLTALALRAGAFDDVDEAELAALASTLVYQAKRDEPGLPPKMPSISLDVAVDVLVREWSRLEDVEEQHRLPRTAEPDFGLVWPIYKWARGRDLQNVLSGTELAAGDFVRWVKQVVDLLDQLADVPGIEPRLRRICHAAIESIKRGVVAYSGVSD</sequence>
<dbReference type="GO" id="GO:0003676">
    <property type="term" value="F:nucleic acid binding"/>
    <property type="evidence" value="ECO:0007669"/>
    <property type="project" value="InterPro"/>
</dbReference>
<proteinExistence type="predicted"/>
<keyword evidence="9" id="KW-1185">Reference proteome</keyword>
<keyword evidence="4" id="KW-0067">ATP-binding</keyword>
<dbReference type="Gene3D" id="3.40.50.300">
    <property type="entry name" value="P-loop containing nucleotide triphosphate hydrolases"/>
    <property type="match status" value="2"/>
</dbReference>
<keyword evidence="2" id="KW-0378">Hydrolase</keyword>